<dbReference type="PANTHER" id="PTHR43602:SF1">
    <property type="entry name" value="ENOYL-COA HYDRATASE DOMAIN-CONTAINING PROTEIN 3, MITOCHONDRIAL"/>
    <property type="match status" value="1"/>
</dbReference>
<keyword evidence="2" id="KW-0276">Fatty acid metabolism</keyword>
<sequence length="261" mass="28619">MEQVHVEWMDTKRIVRITLDHAAKRNALSMQVLQSLCDYLGQVRRNVHFNAVIIRAQGPVFSAGHDLAEILGHDTTSVRAIFQQCAETMALIHDLPQIVIAEVSGLATAAGCQLVAACDLAVAAQSARFATPGVKIGFFCASPSVQVARSVPRKQAAEMLFTGRWMTAADARAYGLINRVVPDEEISSATLSLASEVAAWSLPVLASGKEFLHQQWEMTESGAAHYAIEYMARQSQTRDAVEGMTAFFEKRPPRWSDRSCE</sequence>
<dbReference type="Proteomes" id="UP000241848">
    <property type="component" value="Unassembled WGS sequence"/>
</dbReference>
<dbReference type="EMBL" id="PXYV01000008">
    <property type="protein sequence ID" value="PSR23150.1"/>
    <property type="molecule type" value="Genomic_DNA"/>
</dbReference>
<keyword evidence="3" id="KW-0809">Transit peptide</keyword>
<evidence type="ECO:0000256" key="5">
    <source>
        <dbReference type="ARBA" id="ARBA00037410"/>
    </source>
</evidence>
<dbReference type="SUPFAM" id="SSF52096">
    <property type="entry name" value="ClpP/crotonase"/>
    <property type="match status" value="1"/>
</dbReference>
<dbReference type="Gene3D" id="1.10.12.10">
    <property type="entry name" value="Lyase 2-enoyl-coa Hydratase, Chain A, domain 2"/>
    <property type="match status" value="1"/>
</dbReference>
<dbReference type="InterPro" id="IPR052377">
    <property type="entry name" value="Mitochondrial_ECH-domain"/>
</dbReference>
<proteinExistence type="inferred from homology"/>
<organism evidence="7 8">
    <name type="scientific">Sulfobacillus acidophilus</name>
    <dbReference type="NCBI Taxonomy" id="53633"/>
    <lineage>
        <taxon>Bacteria</taxon>
        <taxon>Bacillati</taxon>
        <taxon>Bacillota</taxon>
        <taxon>Clostridia</taxon>
        <taxon>Eubacteriales</taxon>
        <taxon>Clostridiales Family XVII. Incertae Sedis</taxon>
        <taxon>Sulfobacillus</taxon>
    </lineage>
</organism>
<dbReference type="InterPro" id="IPR014748">
    <property type="entry name" value="Enoyl-CoA_hydra_C"/>
</dbReference>
<dbReference type="CDD" id="cd06558">
    <property type="entry name" value="crotonase-like"/>
    <property type="match status" value="1"/>
</dbReference>
<dbReference type="Gene3D" id="3.90.226.10">
    <property type="entry name" value="2-enoyl-CoA Hydratase, Chain A, domain 1"/>
    <property type="match status" value="1"/>
</dbReference>
<dbReference type="InterPro" id="IPR001753">
    <property type="entry name" value="Enoyl-CoA_hydra/iso"/>
</dbReference>
<comment type="similarity">
    <text evidence="1">Belongs to the enoyl-CoA hydratase/isomerase family.</text>
</comment>
<evidence type="ECO:0000313" key="8">
    <source>
        <dbReference type="Proteomes" id="UP000241848"/>
    </source>
</evidence>
<evidence type="ECO:0000313" key="7">
    <source>
        <dbReference type="EMBL" id="PSR23150.1"/>
    </source>
</evidence>
<evidence type="ECO:0000256" key="1">
    <source>
        <dbReference type="ARBA" id="ARBA00005254"/>
    </source>
</evidence>
<evidence type="ECO:0000256" key="3">
    <source>
        <dbReference type="ARBA" id="ARBA00022946"/>
    </source>
</evidence>
<dbReference type="GO" id="GO:0016836">
    <property type="term" value="F:hydro-lyase activity"/>
    <property type="evidence" value="ECO:0007669"/>
    <property type="project" value="TreeGrafter"/>
</dbReference>
<dbReference type="InterPro" id="IPR029045">
    <property type="entry name" value="ClpP/crotonase-like_dom_sf"/>
</dbReference>
<accession>A0A2T2WLP1</accession>
<evidence type="ECO:0000256" key="2">
    <source>
        <dbReference type="ARBA" id="ARBA00022832"/>
    </source>
</evidence>
<evidence type="ECO:0000256" key="6">
    <source>
        <dbReference type="ARBA" id="ARBA00040545"/>
    </source>
</evidence>
<evidence type="ECO:0000256" key="4">
    <source>
        <dbReference type="ARBA" id="ARBA00023098"/>
    </source>
</evidence>
<dbReference type="GO" id="GO:0006631">
    <property type="term" value="P:fatty acid metabolic process"/>
    <property type="evidence" value="ECO:0007669"/>
    <property type="project" value="UniProtKB-KW"/>
</dbReference>
<comment type="caution">
    <text evidence="7">The sequence shown here is derived from an EMBL/GenBank/DDBJ whole genome shotgun (WGS) entry which is preliminary data.</text>
</comment>
<keyword evidence="4" id="KW-0443">Lipid metabolism</keyword>
<dbReference type="Pfam" id="PF00378">
    <property type="entry name" value="ECH_1"/>
    <property type="match status" value="1"/>
</dbReference>
<dbReference type="AlphaFoldDB" id="A0A2T2WLP1"/>
<gene>
    <name evidence="7" type="ORF">C7B45_04225</name>
</gene>
<reference evidence="7 8" key="1">
    <citation type="journal article" date="2014" name="BMC Genomics">
        <title>Comparison of environmental and isolate Sulfobacillus genomes reveals diverse carbon, sulfur, nitrogen, and hydrogen metabolisms.</title>
        <authorList>
            <person name="Justice N.B."/>
            <person name="Norman A."/>
            <person name="Brown C.T."/>
            <person name="Singh A."/>
            <person name="Thomas B.C."/>
            <person name="Banfield J.F."/>
        </authorList>
    </citation>
    <scope>NUCLEOTIDE SEQUENCE [LARGE SCALE GENOMIC DNA]</scope>
    <source>
        <strain evidence="7">AMDSBA3</strain>
    </source>
</reference>
<protein>
    <recommendedName>
        <fullName evidence="6">Enoyl-CoA hydratase domain-containing protein 3, mitochondrial</fullName>
    </recommendedName>
</protein>
<comment type="function">
    <text evidence="5">May play a role in fatty acid biosynthesis and insulin sensitivity.</text>
</comment>
<name>A0A2T2WLP1_9FIRM</name>
<dbReference type="PANTHER" id="PTHR43602">
    <property type="match status" value="1"/>
</dbReference>